<comment type="caution">
    <text evidence="2">The sequence shown here is derived from an EMBL/GenBank/DDBJ whole genome shotgun (WGS) entry which is preliminary data.</text>
</comment>
<feature type="compositionally biased region" description="Gly residues" evidence="1">
    <location>
        <begin position="90"/>
        <end position="110"/>
    </location>
</feature>
<dbReference type="Proteomes" id="UP001212841">
    <property type="component" value="Unassembled WGS sequence"/>
</dbReference>
<organism evidence="2 3">
    <name type="scientific">Rhizophlyctis rosea</name>
    <dbReference type="NCBI Taxonomy" id="64517"/>
    <lineage>
        <taxon>Eukaryota</taxon>
        <taxon>Fungi</taxon>
        <taxon>Fungi incertae sedis</taxon>
        <taxon>Chytridiomycota</taxon>
        <taxon>Chytridiomycota incertae sedis</taxon>
        <taxon>Chytridiomycetes</taxon>
        <taxon>Rhizophlyctidales</taxon>
        <taxon>Rhizophlyctidaceae</taxon>
        <taxon>Rhizophlyctis</taxon>
    </lineage>
</organism>
<reference evidence="2" key="1">
    <citation type="submission" date="2020-05" db="EMBL/GenBank/DDBJ databases">
        <title>Phylogenomic resolution of chytrid fungi.</title>
        <authorList>
            <person name="Stajich J.E."/>
            <person name="Amses K."/>
            <person name="Simmons R."/>
            <person name="Seto K."/>
            <person name="Myers J."/>
            <person name="Bonds A."/>
            <person name="Quandt C.A."/>
            <person name="Barry K."/>
            <person name="Liu P."/>
            <person name="Grigoriev I."/>
            <person name="Longcore J.E."/>
            <person name="James T.Y."/>
        </authorList>
    </citation>
    <scope>NUCLEOTIDE SEQUENCE</scope>
    <source>
        <strain evidence="2">JEL0318</strain>
    </source>
</reference>
<evidence type="ECO:0000313" key="3">
    <source>
        <dbReference type="Proteomes" id="UP001212841"/>
    </source>
</evidence>
<gene>
    <name evidence="2" type="ORF">HK097_004475</name>
</gene>
<feature type="compositionally biased region" description="Low complexity" evidence="1">
    <location>
        <begin position="9"/>
        <end position="26"/>
    </location>
</feature>
<keyword evidence="3" id="KW-1185">Reference proteome</keyword>
<feature type="compositionally biased region" description="Polar residues" evidence="1">
    <location>
        <begin position="27"/>
        <end position="37"/>
    </location>
</feature>
<dbReference type="AlphaFoldDB" id="A0AAD5S3M0"/>
<sequence length="148" mass="15336">MANGRQGGPSTSSTSNSTRPSPIPRTNINGSPLSTPTRKPVKPQRKSTTPVHSQRRPYTLPSGRRDTIALKKALAEFLTSSASSSSHSGFGHGNRSGGAFGGAGGVGGAQNGNNKAEVYWSKLKAFLAGKCTKREFDDVAAPILGARG</sequence>
<feature type="region of interest" description="Disordered" evidence="1">
    <location>
        <begin position="1"/>
        <end position="66"/>
    </location>
</feature>
<dbReference type="EMBL" id="JADGJD010002148">
    <property type="protein sequence ID" value="KAJ3034528.1"/>
    <property type="molecule type" value="Genomic_DNA"/>
</dbReference>
<feature type="non-terminal residue" evidence="2">
    <location>
        <position position="148"/>
    </location>
</feature>
<accession>A0AAD5S3M0</accession>
<protein>
    <submittedName>
        <fullName evidence="2">Uncharacterized protein</fullName>
    </submittedName>
</protein>
<evidence type="ECO:0000313" key="2">
    <source>
        <dbReference type="EMBL" id="KAJ3034528.1"/>
    </source>
</evidence>
<feature type="region of interest" description="Disordered" evidence="1">
    <location>
        <begin position="81"/>
        <end position="113"/>
    </location>
</feature>
<evidence type="ECO:0000256" key="1">
    <source>
        <dbReference type="SAM" id="MobiDB-lite"/>
    </source>
</evidence>
<proteinExistence type="predicted"/>
<name>A0AAD5S3M0_9FUNG</name>